<dbReference type="EMBL" id="ABLOKC030000011">
    <property type="protein sequence ID" value="EML1471672.1"/>
    <property type="molecule type" value="Genomic_DNA"/>
</dbReference>
<dbReference type="PROSITE" id="PS50931">
    <property type="entry name" value="HTH_LYSR"/>
    <property type="match status" value="1"/>
</dbReference>
<dbReference type="InterPro" id="IPR058163">
    <property type="entry name" value="LysR-type_TF_proteobact-type"/>
</dbReference>
<reference evidence="6" key="1">
    <citation type="submission" date="2024-02" db="EMBL/GenBank/DDBJ databases">
        <authorList>
            <consortium name="Clinical and Environmental Microbiology Branch: Whole genome sequencing antimicrobial resistance pathogens in the healthcare setting"/>
        </authorList>
    </citation>
    <scope>NUCLEOTIDE SEQUENCE</scope>
    <source>
        <strain evidence="6">2021DK-00143</strain>
    </source>
</reference>
<dbReference type="Pfam" id="PF03466">
    <property type="entry name" value="LysR_substrate"/>
    <property type="match status" value="1"/>
</dbReference>
<dbReference type="PANTHER" id="PTHR30537">
    <property type="entry name" value="HTH-TYPE TRANSCRIPTIONAL REGULATOR"/>
    <property type="match status" value="1"/>
</dbReference>
<protein>
    <submittedName>
        <fullName evidence="6">LysR family transcriptional regulator</fullName>
    </submittedName>
</protein>
<evidence type="ECO:0000256" key="2">
    <source>
        <dbReference type="ARBA" id="ARBA00023015"/>
    </source>
</evidence>
<dbReference type="GO" id="GO:0006351">
    <property type="term" value="P:DNA-templated transcription"/>
    <property type="evidence" value="ECO:0007669"/>
    <property type="project" value="TreeGrafter"/>
</dbReference>
<keyword evidence="4" id="KW-0804">Transcription</keyword>
<evidence type="ECO:0000256" key="3">
    <source>
        <dbReference type="ARBA" id="ARBA00023125"/>
    </source>
</evidence>
<evidence type="ECO:0000256" key="4">
    <source>
        <dbReference type="ARBA" id="ARBA00023163"/>
    </source>
</evidence>
<feature type="domain" description="HTH lysR-type" evidence="5">
    <location>
        <begin position="4"/>
        <end position="61"/>
    </location>
</feature>
<dbReference type="Gene3D" id="1.10.10.10">
    <property type="entry name" value="Winged helix-like DNA-binding domain superfamily/Winged helix DNA-binding domain"/>
    <property type="match status" value="1"/>
</dbReference>
<dbReference type="InterPro" id="IPR036388">
    <property type="entry name" value="WH-like_DNA-bd_sf"/>
</dbReference>
<dbReference type="InterPro" id="IPR000847">
    <property type="entry name" value="LysR_HTH_N"/>
</dbReference>
<keyword evidence="2" id="KW-0805">Transcription regulation</keyword>
<dbReference type="FunFam" id="3.40.190.290:FF:000012">
    <property type="entry name" value="Transcriptional regulator, LysR family"/>
    <property type="match status" value="1"/>
</dbReference>
<dbReference type="Gene3D" id="3.40.190.290">
    <property type="match status" value="1"/>
</dbReference>
<gene>
    <name evidence="6" type="ORF">QEG54_002406</name>
</gene>
<dbReference type="PRINTS" id="PR00039">
    <property type="entry name" value="HTHLYSR"/>
</dbReference>
<comment type="caution">
    <text evidence="6">The sequence shown here is derived from an EMBL/GenBank/DDBJ whole genome shotgun (WGS) entry which is preliminary data.</text>
</comment>
<evidence type="ECO:0000313" key="6">
    <source>
        <dbReference type="EMBL" id="EML1471672.1"/>
    </source>
</evidence>
<sequence>MKRDEIADLVAFVVVAEARSFTRAAQRLGMAQSALSQIVRRTEERLGLRLLTRTTRSVVPTEAGERLLSVLGPMLHDVDSALNSLGDLRGRPAGTVRITAPEHAAKTFILPAIGPLLASNPEINVEIIVDYALTDVVSERFDAGVRLGGEMDKDMIALRISPDIPMAIVGSPGYLSARGKPVSVAQLVDHQAINLHLPTSGAANRWRLTRGGREVRVRMAGQLMLNTLELILDAALAGYGLAYLPLDQVQSALAEKGLVRVLDKFTPDLPGYHLYYPHRRHAGSAFSLVIDALKYKGVP</sequence>
<evidence type="ECO:0000256" key="1">
    <source>
        <dbReference type="ARBA" id="ARBA00009437"/>
    </source>
</evidence>
<comment type="similarity">
    <text evidence="1">Belongs to the LysR transcriptional regulatory family.</text>
</comment>
<dbReference type="SUPFAM" id="SSF46785">
    <property type="entry name" value="Winged helix' DNA-binding domain"/>
    <property type="match status" value="1"/>
</dbReference>
<dbReference type="GO" id="GO:0003700">
    <property type="term" value="F:DNA-binding transcription factor activity"/>
    <property type="evidence" value="ECO:0007669"/>
    <property type="project" value="InterPro"/>
</dbReference>
<name>A0AAI9DKV8_PLUGE</name>
<dbReference type="PANTHER" id="PTHR30537:SF1">
    <property type="entry name" value="HTH-TYPE TRANSCRIPTIONAL REGULATOR PGRR"/>
    <property type="match status" value="1"/>
</dbReference>
<dbReference type="FunFam" id="1.10.10.10:FF:000001">
    <property type="entry name" value="LysR family transcriptional regulator"/>
    <property type="match status" value="1"/>
</dbReference>
<proteinExistence type="inferred from homology"/>
<dbReference type="CDD" id="cd08474">
    <property type="entry name" value="PBP2_CrgA_like_5"/>
    <property type="match status" value="1"/>
</dbReference>
<keyword evidence="3" id="KW-0238">DNA-binding</keyword>
<dbReference type="SUPFAM" id="SSF53850">
    <property type="entry name" value="Periplasmic binding protein-like II"/>
    <property type="match status" value="1"/>
</dbReference>
<evidence type="ECO:0000259" key="5">
    <source>
        <dbReference type="PROSITE" id="PS50931"/>
    </source>
</evidence>
<organism evidence="6">
    <name type="scientific">Pluralibacter gergoviae</name>
    <name type="common">Enterobacter gergoviae</name>
    <dbReference type="NCBI Taxonomy" id="61647"/>
    <lineage>
        <taxon>Bacteria</taxon>
        <taxon>Pseudomonadati</taxon>
        <taxon>Pseudomonadota</taxon>
        <taxon>Gammaproteobacteria</taxon>
        <taxon>Enterobacterales</taxon>
        <taxon>Enterobacteriaceae</taxon>
        <taxon>Pluralibacter</taxon>
    </lineage>
</organism>
<dbReference type="RefSeq" id="WP_048287859.1">
    <property type="nucleotide sequence ID" value="NZ_LDZN01000007.1"/>
</dbReference>
<dbReference type="Pfam" id="PF00126">
    <property type="entry name" value="HTH_1"/>
    <property type="match status" value="1"/>
</dbReference>
<dbReference type="InterPro" id="IPR036390">
    <property type="entry name" value="WH_DNA-bd_sf"/>
</dbReference>
<dbReference type="AlphaFoldDB" id="A0AAI9DKV8"/>
<accession>A0AAI9DKV8</accession>
<dbReference type="InterPro" id="IPR005119">
    <property type="entry name" value="LysR_subst-bd"/>
</dbReference>
<dbReference type="GO" id="GO:0043565">
    <property type="term" value="F:sequence-specific DNA binding"/>
    <property type="evidence" value="ECO:0007669"/>
    <property type="project" value="TreeGrafter"/>
</dbReference>